<sequence>MDDSEDAAAAMAAAMGFSSFGAQKPNKRRKFNPSTDAFVDPKSPSDPASASGPHFYKHADSHITTTGSNMVPLGIRKKNIDEIDLEDNDEGRLPPDGRESQHNITDDDDPEPQYLDTSRPSAPIVADPVDPLQSTIDAIVGSSADAGVSPQLSSSVMAGGQPNWGGREGPQRNMNRDDRSGVEWWEGYYDPAFIVNPWDKLEKANGLEPRGSWVSWEEAKGAQT</sequence>
<evidence type="ECO:0000313" key="2">
    <source>
        <dbReference type="EMBL" id="TRX94587.1"/>
    </source>
</evidence>
<protein>
    <submittedName>
        <fullName evidence="2">Uncharacterized protein</fullName>
    </submittedName>
</protein>
<dbReference type="Proteomes" id="UP000319160">
    <property type="component" value="Unassembled WGS sequence"/>
</dbReference>
<evidence type="ECO:0000256" key="1">
    <source>
        <dbReference type="SAM" id="MobiDB-lite"/>
    </source>
</evidence>
<feature type="region of interest" description="Disordered" evidence="1">
    <location>
        <begin position="15"/>
        <end position="128"/>
    </location>
</feature>
<dbReference type="EMBL" id="VFLP01000021">
    <property type="protein sequence ID" value="TRX94587.1"/>
    <property type="molecule type" value="Genomic_DNA"/>
</dbReference>
<dbReference type="AlphaFoldDB" id="A0A553I309"/>
<proteinExistence type="predicted"/>
<gene>
    <name evidence="2" type="ORF">FHL15_004539</name>
</gene>
<keyword evidence="3" id="KW-1185">Reference proteome</keyword>
<accession>A0A553I309</accession>
<evidence type="ECO:0000313" key="3">
    <source>
        <dbReference type="Proteomes" id="UP000319160"/>
    </source>
</evidence>
<feature type="compositionally biased region" description="Low complexity" evidence="1">
    <location>
        <begin position="40"/>
        <end position="53"/>
    </location>
</feature>
<comment type="caution">
    <text evidence="2">The sequence shown here is derived from an EMBL/GenBank/DDBJ whole genome shotgun (WGS) entry which is preliminary data.</text>
</comment>
<name>A0A553I309_9PEZI</name>
<reference evidence="3" key="1">
    <citation type="submission" date="2019-06" db="EMBL/GenBank/DDBJ databases">
        <title>Draft genome sequence of the griseofulvin-producing fungus Xylaria cubensis strain G536.</title>
        <authorList>
            <person name="Mead M.E."/>
            <person name="Raja H.A."/>
            <person name="Steenwyk J.L."/>
            <person name="Knowles S.L."/>
            <person name="Oberlies N.H."/>
            <person name="Rokas A."/>
        </authorList>
    </citation>
    <scope>NUCLEOTIDE SEQUENCE [LARGE SCALE GENOMIC DNA]</scope>
    <source>
        <strain evidence="3">G536</strain>
    </source>
</reference>
<organism evidence="2 3">
    <name type="scientific">Xylaria flabelliformis</name>
    <dbReference type="NCBI Taxonomy" id="2512241"/>
    <lineage>
        <taxon>Eukaryota</taxon>
        <taxon>Fungi</taxon>
        <taxon>Dikarya</taxon>
        <taxon>Ascomycota</taxon>
        <taxon>Pezizomycotina</taxon>
        <taxon>Sordariomycetes</taxon>
        <taxon>Xylariomycetidae</taxon>
        <taxon>Xylariales</taxon>
        <taxon>Xylariaceae</taxon>
        <taxon>Xylaria</taxon>
    </lineage>
</organism>
<feature type="compositionally biased region" description="Basic and acidic residues" evidence="1">
    <location>
        <begin position="90"/>
        <end position="105"/>
    </location>
</feature>
<feature type="region of interest" description="Disordered" evidence="1">
    <location>
        <begin position="145"/>
        <end position="178"/>
    </location>
</feature>
<dbReference type="OrthoDB" id="5419162at2759"/>